<dbReference type="EMBL" id="KI291465">
    <property type="protein sequence ID" value="ESA06563.1"/>
    <property type="molecule type" value="Genomic_DNA"/>
</dbReference>
<evidence type="ECO:0000313" key="1">
    <source>
        <dbReference type="EMBL" id="ESA06563.1"/>
    </source>
</evidence>
<dbReference type="AlphaFoldDB" id="U9TJV7"/>
<name>U9TJV7_RHIID</name>
<organism evidence="1">
    <name type="scientific">Rhizophagus irregularis (strain DAOM 181602 / DAOM 197198 / MUCL 43194)</name>
    <name type="common">Arbuscular mycorrhizal fungus</name>
    <name type="synonym">Glomus intraradices</name>
    <dbReference type="NCBI Taxonomy" id="747089"/>
    <lineage>
        <taxon>Eukaryota</taxon>
        <taxon>Fungi</taxon>
        <taxon>Fungi incertae sedis</taxon>
        <taxon>Mucoromycota</taxon>
        <taxon>Glomeromycotina</taxon>
        <taxon>Glomeromycetes</taxon>
        <taxon>Glomerales</taxon>
        <taxon>Glomeraceae</taxon>
        <taxon>Rhizophagus</taxon>
    </lineage>
</organism>
<reference evidence="1" key="1">
    <citation type="submission" date="2013-07" db="EMBL/GenBank/DDBJ databases">
        <title>The genome of an arbuscular mycorrhizal fungus provides insights into the evolution of the oldest plant symbiosis.</title>
        <authorList>
            <consortium name="DOE Joint Genome Institute"/>
            <person name="Tisserant E."/>
            <person name="Malbreil M."/>
            <person name="Kuo A."/>
            <person name="Kohler A."/>
            <person name="Symeonidi A."/>
            <person name="Balestrini R."/>
            <person name="Charron P."/>
            <person name="Duensing N."/>
            <person name="Frei-dit-Frey N."/>
            <person name="Gianinazzi-Pearson V."/>
            <person name="Gilbert B."/>
            <person name="Handa Y."/>
            <person name="Hijri M."/>
            <person name="Kaul R."/>
            <person name="Kawaguchi M."/>
            <person name="Krajinski F."/>
            <person name="Lammers P."/>
            <person name="Lapierre D."/>
            <person name="Masclaux F.G."/>
            <person name="Murat C."/>
            <person name="Morin E."/>
            <person name="Ndikumana S."/>
            <person name="Pagni M."/>
            <person name="Petitpierre D."/>
            <person name="Requena N."/>
            <person name="Rosikiewicz P."/>
            <person name="Riley R."/>
            <person name="Saito K."/>
            <person name="San Clemente H."/>
            <person name="Shapiro H."/>
            <person name="van Tuinen D."/>
            <person name="Becard G."/>
            <person name="Bonfante P."/>
            <person name="Paszkowski U."/>
            <person name="Shachar-Hill Y."/>
            <person name="Young J.P."/>
            <person name="Sanders I.R."/>
            <person name="Henrissat B."/>
            <person name="Rensing S.A."/>
            <person name="Grigoriev I.V."/>
            <person name="Corradi N."/>
            <person name="Roux C."/>
            <person name="Martin F."/>
        </authorList>
    </citation>
    <scope>NUCLEOTIDE SEQUENCE</scope>
    <source>
        <strain evidence="1">DAOM 197198</strain>
    </source>
</reference>
<dbReference type="HOGENOM" id="CLU_3088440_0_0_1"/>
<proteinExistence type="predicted"/>
<gene>
    <name evidence="1" type="ORF">GLOINDRAFT_34026</name>
</gene>
<accession>U9TJV7</accession>
<sequence length="52" mass="6134">MLNELYTLLNKKKKLLITQKSMEKITRQLTLELTKVWLDAGLRRLRKSSMTG</sequence>
<protein>
    <submittedName>
        <fullName evidence="1">Uncharacterized protein</fullName>
    </submittedName>
</protein>